<protein>
    <submittedName>
        <fullName evidence="2">Uncharacterized protein</fullName>
    </submittedName>
</protein>
<evidence type="ECO:0000313" key="2">
    <source>
        <dbReference type="EMBL" id="KAK3245345.1"/>
    </source>
</evidence>
<name>A0AAE0C0M8_9CHLO</name>
<evidence type="ECO:0000256" key="1">
    <source>
        <dbReference type="SAM" id="MobiDB-lite"/>
    </source>
</evidence>
<organism evidence="2 3">
    <name type="scientific">Cymbomonas tetramitiformis</name>
    <dbReference type="NCBI Taxonomy" id="36881"/>
    <lineage>
        <taxon>Eukaryota</taxon>
        <taxon>Viridiplantae</taxon>
        <taxon>Chlorophyta</taxon>
        <taxon>Pyramimonadophyceae</taxon>
        <taxon>Pyramimonadales</taxon>
        <taxon>Pyramimonadaceae</taxon>
        <taxon>Cymbomonas</taxon>
    </lineage>
</organism>
<reference evidence="2 3" key="1">
    <citation type="journal article" date="2015" name="Genome Biol. Evol.">
        <title>Comparative Genomics of a Bacterivorous Green Alga Reveals Evolutionary Causalities and Consequences of Phago-Mixotrophic Mode of Nutrition.</title>
        <authorList>
            <person name="Burns J.A."/>
            <person name="Paasch A."/>
            <person name="Narechania A."/>
            <person name="Kim E."/>
        </authorList>
    </citation>
    <scope>NUCLEOTIDE SEQUENCE [LARGE SCALE GENOMIC DNA]</scope>
    <source>
        <strain evidence="2 3">PLY_AMNH</strain>
    </source>
</reference>
<dbReference type="AlphaFoldDB" id="A0AAE0C0M8"/>
<dbReference type="EMBL" id="LGRX02030761">
    <property type="protein sequence ID" value="KAK3245345.1"/>
    <property type="molecule type" value="Genomic_DNA"/>
</dbReference>
<keyword evidence="3" id="KW-1185">Reference proteome</keyword>
<evidence type="ECO:0000313" key="3">
    <source>
        <dbReference type="Proteomes" id="UP001190700"/>
    </source>
</evidence>
<accession>A0AAE0C0M8</accession>
<gene>
    <name evidence="2" type="ORF">CYMTET_45085</name>
</gene>
<sequence length="336" mass="37839">MRGKWTTLPYDKKRSELLFDATSTSNFLEAILSNFTITFLGRLARQKQGLIGGTFSSCGVNIWKSYLESHRRFSLVKLSFDMQLPRTLRQQYLSTTLFESSFLSFQDDFIIPNHGRVSAEMFNAAYPSYLRTTCEADLYTTRNGQPVTITAVVSLHNPGTSVPPSEKHTDIKEAILTSTGEPTPIEDVIPVKCSFLTANFHAKPCGNSTIFLRDRKRKLESVLQRFPSSNTCLLNSLRYSIFYSQLLTYLHSSNRLSDFIADAKHLFLYLHMKRGYSASYLVRWIMVLANQAPIPTGLLKPVPTQAIIATSTTPPPPLPATASAITRPSTHHHHHH</sequence>
<comment type="caution">
    <text evidence="2">The sequence shown here is derived from an EMBL/GenBank/DDBJ whole genome shotgun (WGS) entry which is preliminary data.</text>
</comment>
<feature type="region of interest" description="Disordered" evidence="1">
    <location>
        <begin position="310"/>
        <end position="336"/>
    </location>
</feature>
<dbReference type="Proteomes" id="UP001190700">
    <property type="component" value="Unassembled WGS sequence"/>
</dbReference>
<proteinExistence type="predicted"/>